<evidence type="ECO:0000313" key="5">
    <source>
        <dbReference type="EMBL" id="SHE69398.1"/>
    </source>
</evidence>
<accession>A0A1M4VKG4</accession>
<dbReference type="InterPro" id="IPR000835">
    <property type="entry name" value="HTH_MarR-typ"/>
</dbReference>
<sequence length="141" mass="16361">MPALPEDLPECLVFLLGKAYQKAHADFKARLQPYGLTNMQHLVLEGLWYRQGMTATELGKCLILDKATLSGVLDRMEAAGWIERRPDPEDRRQMRLYTTEKADALKDDLIRERQKANEELLAHFTREERVLLKRLLRDLIG</sequence>
<dbReference type="PANTHER" id="PTHR42756">
    <property type="entry name" value="TRANSCRIPTIONAL REGULATOR, MARR"/>
    <property type="match status" value="1"/>
</dbReference>
<keyword evidence="6" id="KW-1185">Reference proteome</keyword>
<dbReference type="Proteomes" id="UP000184076">
    <property type="component" value="Unassembled WGS sequence"/>
</dbReference>
<dbReference type="GO" id="GO:0003677">
    <property type="term" value="F:DNA binding"/>
    <property type="evidence" value="ECO:0007669"/>
    <property type="project" value="UniProtKB-KW"/>
</dbReference>
<dbReference type="Pfam" id="PF01047">
    <property type="entry name" value="MarR"/>
    <property type="match status" value="1"/>
</dbReference>
<dbReference type="AlphaFoldDB" id="A0A1M4VKG4"/>
<keyword evidence="2 5" id="KW-0238">DNA-binding</keyword>
<name>A0A1M4VKG4_9BACT</name>
<evidence type="ECO:0000313" key="6">
    <source>
        <dbReference type="Proteomes" id="UP000184076"/>
    </source>
</evidence>
<protein>
    <submittedName>
        <fullName evidence="5">DNA-binding transcriptional regulator, MarR family</fullName>
    </submittedName>
</protein>
<reference evidence="6" key="1">
    <citation type="submission" date="2016-11" db="EMBL/GenBank/DDBJ databases">
        <authorList>
            <person name="Varghese N."/>
            <person name="Submissions S."/>
        </authorList>
    </citation>
    <scope>NUCLEOTIDE SEQUENCE [LARGE SCALE GENOMIC DNA]</scope>
    <source>
        <strain evidence="6">DSM 9756</strain>
    </source>
</reference>
<evidence type="ECO:0000256" key="1">
    <source>
        <dbReference type="ARBA" id="ARBA00023015"/>
    </source>
</evidence>
<dbReference type="GO" id="GO:0003700">
    <property type="term" value="F:DNA-binding transcription factor activity"/>
    <property type="evidence" value="ECO:0007669"/>
    <property type="project" value="InterPro"/>
</dbReference>
<dbReference type="SMART" id="SM00347">
    <property type="entry name" value="HTH_MARR"/>
    <property type="match status" value="1"/>
</dbReference>
<keyword evidence="1" id="KW-0805">Transcription regulation</keyword>
<keyword evidence="3" id="KW-0804">Transcription</keyword>
<feature type="domain" description="HTH marR-type" evidence="4">
    <location>
        <begin position="9"/>
        <end position="141"/>
    </location>
</feature>
<dbReference type="InterPro" id="IPR036390">
    <property type="entry name" value="WH_DNA-bd_sf"/>
</dbReference>
<evidence type="ECO:0000256" key="3">
    <source>
        <dbReference type="ARBA" id="ARBA00023163"/>
    </source>
</evidence>
<dbReference type="RefSeq" id="WP_073036966.1">
    <property type="nucleotide sequence ID" value="NZ_FQVB01000006.1"/>
</dbReference>
<dbReference type="InterPro" id="IPR023187">
    <property type="entry name" value="Tscrpt_reg_MarR-type_CS"/>
</dbReference>
<evidence type="ECO:0000259" key="4">
    <source>
        <dbReference type="PROSITE" id="PS50995"/>
    </source>
</evidence>
<dbReference type="SUPFAM" id="SSF46785">
    <property type="entry name" value="Winged helix' DNA-binding domain"/>
    <property type="match status" value="1"/>
</dbReference>
<organism evidence="5 6">
    <name type="scientific">Desulfacinum infernum DSM 9756</name>
    <dbReference type="NCBI Taxonomy" id="1121391"/>
    <lineage>
        <taxon>Bacteria</taxon>
        <taxon>Pseudomonadati</taxon>
        <taxon>Thermodesulfobacteriota</taxon>
        <taxon>Syntrophobacteria</taxon>
        <taxon>Syntrophobacterales</taxon>
        <taxon>Syntrophobacteraceae</taxon>
        <taxon>Desulfacinum</taxon>
    </lineage>
</organism>
<dbReference type="InterPro" id="IPR036388">
    <property type="entry name" value="WH-like_DNA-bd_sf"/>
</dbReference>
<dbReference type="OrthoDB" id="5521015at2"/>
<dbReference type="Gene3D" id="1.10.10.10">
    <property type="entry name" value="Winged helix-like DNA-binding domain superfamily/Winged helix DNA-binding domain"/>
    <property type="match status" value="1"/>
</dbReference>
<proteinExistence type="predicted"/>
<evidence type="ECO:0000256" key="2">
    <source>
        <dbReference type="ARBA" id="ARBA00023125"/>
    </source>
</evidence>
<dbReference type="EMBL" id="FQVB01000006">
    <property type="protein sequence ID" value="SHE69398.1"/>
    <property type="molecule type" value="Genomic_DNA"/>
</dbReference>
<dbReference type="STRING" id="1121391.SAMN02745206_00686"/>
<dbReference type="PROSITE" id="PS50995">
    <property type="entry name" value="HTH_MARR_2"/>
    <property type="match status" value="1"/>
</dbReference>
<dbReference type="PRINTS" id="PR00598">
    <property type="entry name" value="HTHMARR"/>
</dbReference>
<dbReference type="PANTHER" id="PTHR42756:SF1">
    <property type="entry name" value="TRANSCRIPTIONAL REPRESSOR OF EMRAB OPERON"/>
    <property type="match status" value="1"/>
</dbReference>
<gene>
    <name evidence="5" type="ORF">SAMN02745206_00686</name>
</gene>
<dbReference type="PROSITE" id="PS01117">
    <property type="entry name" value="HTH_MARR_1"/>
    <property type="match status" value="1"/>
</dbReference>